<dbReference type="EMBL" id="GL377673">
    <property type="protein sequence ID" value="EFJ08478.1"/>
    <property type="molecule type" value="Genomic_DNA"/>
</dbReference>
<organism evidence="3">
    <name type="scientific">Selaginella moellendorffii</name>
    <name type="common">Spikemoss</name>
    <dbReference type="NCBI Taxonomy" id="88036"/>
    <lineage>
        <taxon>Eukaryota</taxon>
        <taxon>Viridiplantae</taxon>
        <taxon>Streptophyta</taxon>
        <taxon>Embryophyta</taxon>
        <taxon>Tracheophyta</taxon>
        <taxon>Lycopodiopsida</taxon>
        <taxon>Selaginellales</taxon>
        <taxon>Selaginellaceae</taxon>
        <taxon>Selaginella</taxon>
    </lineage>
</organism>
<protein>
    <submittedName>
        <fullName evidence="2">Uncharacterized protein</fullName>
    </submittedName>
</protein>
<proteinExistence type="predicted"/>
<keyword evidence="1" id="KW-1133">Transmembrane helix</keyword>
<gene>
    <name evidence="2" type="ORF">SELMODRAFT_448016</name>
</gene>
<keyword evidence="1" id="KW-0472">Membrane</keyword>
<evidence type="ECO:0000313" key="3">
    <source>
        <dbReference type="Proteomes" id="UP000001514"/>
    </source>
</evidence>
<name>D8T473_SELML</name>
<sequence>MELSGFKKLEIVYDPIKRYEEFTKELQSLGGFAQNLTLFLPSKVFSQETFHSERRPGETHTRHPSILVDGLDASESKKVNAHIVYHGQDPAHQALQGTAIAACLPDQMPHVHHLHSALAYSTKEQAIDKFVQNLPHGIGGSVLGIPGEVLLLMASLLDLVLGACAWLVVVIEFMAICLVSCLTLEFAQSDGVAALVRATDTPDSKFWILDSDALRNYDQPFLLWKRKAYASLESKIRELRSNFTSFIVLGTAGIGKSFFGYHWIIRLGQMGQEKALYKVGKVVYILNLRSRYVEGGYDMNGQIIRQMLDYQSMWLVIDGKQETPLPGKCRVLLVCSSKKKNYQEFGKGGLCCMLYMSVWSREEIGEFLDDFEPYRTSYGNMNVVDRKEGLDNFDYLGGVPRYVLRATKLKEGKSLAKSAVESFGSSVSKAAKILSGGTTAKRHQFASEALMTELGNQYLRAGAVPVVGFLKETFTCPWVGALWGKLYEPLVHRLLLKGGDFVIKAVYANGRSGPETSVHIGPHIMLEASSAGEFGGKMGMGKYVQPTSEVFPSIDSGMDEDILIQVFKRVDGKHGFEASGLEMVDAALKRPSYRLWSCVPKETFPRTGWQQYQNNNDGDYGRGNAVFGKKQQFVVQVDYEDAR</sequence>
<dbReference type="HOGENOM" id="CLU_028570_0_0_1"/>
<dbReference type="Proteomes" id="UP000001514">
    <property type="component" value="Unassembled WGS sequence"/>
</dbReference>
<keyword evidence="3" id="KW-1185">Reference proteome</keyword>
<dbReference type="InterPro" id="IPR052980">
    <property type="entry name" value="Crinkler_effector"/>
</dbReference>
<evidence type="ECO:0000313" key="2">
    <source>
        <dbReference type="EMBL" id="EFJ08478.1"/>
    </source>
</evidence>
<reference evidence="2 3" key="1">
    <citation type="journal article" date="2011" name="Science">
        <title>The Selaginella genome identifies genetic changes associated with the evolution of vascular plants.</title>
        <authorList>
            <person name="Banks J.A."/>
            <person name="Nishiyama T."/>
            <person name="Hasebe M."/>
            <person name="Bowman J.L."/>
            <person name="Gribskov M."/>
            <person name="dePamphilis C."/>
            <person name="Albert V.A."/>
            <person name="Aono N."/>
            <person name="Aoyama T."/>
            <person name="Ambrose B.A."/>
            <person name="Ashton N.W."/>
            <person name="Axtell M.J."/>
            <person name="Barker E."/>
            <person name="Barker M.S."/>
            <person name="Bennetzen J.L."/>
            <person name="Bonawitz N.D."/>
            <person name="Chapple C."/>
            <person name="Cheng C."/>
            <person name="Correa L.G."/>
            <person name="Dacre M."/>
            <person name="DeBarry J."/>
            <person name="Dreyer I."/>
            <person name="Elias M."/>
            <person name="Engstrom E.M."/>
            <person name="Estelle M."/>
            <person name="Feng L."/>
            <person name="Finet C."/>
            <person name="Floyd S.K."/>
            <person name="Frommer W.B."/>
            <person name="Fujita T."/>
            <person name="Gramzow L."/>
            <person name="Gutensohn M."/>
            <person name="Harholt J."/>
            <person name="Hattori M."/>
            <person name="Heyl A."/>
            <person name="Hirai T."/>
            <person name="Hiwatashi Y."/>
            <person name="Ishikawa M."/>
            <person name="Iwata M."/>
            <person name="Karol K.G."/>
            <person name="Koehler B."/>
            <person name="Kolukisaoglu U."/>
            <person name="Kubo M."/>
            <person name="Kurata T."/>
            <person name="Lalonde S."/>
            <person name="Li K."/>
            <person name="Li Y."/>
            <person name="Litt A."/>
            <person name="Lyons E."/>
            <person name="Manning G."/>
            <person name="Maruyama T."/>
            <person name="Michael T.P."/>
            <person name="Mikami K."/>
            <person name="Miyazaki S."/>
            <person name="Morinaga S."/>
            <person name="Murata T."/>
            <person name="Mueller-Roeber B."/>
            <person name="Nelson D.R."/>
            <person name="Obara M."/>
            <person name="Oguri Y."/>
            <person name="Olmstead R.G."/>
            <person name="Onodera N."/>
            <person name="Petersen B.L."/>
            <person name="Pils B."/>
            <person name="Prigge M."/>
            <person name="Rensing S.A."/>
            <person name="Riano-Pachon D.M."/>
            <person name="Roberts A.W."/>
            <person name="Sato Y."/>
            <person name="Scheller H.V."/>
            <person name="Schulz B."/>
            <person name="Schulz C."/>
            <person name="Shakirov E.V."/>
            <person name="Shibagaki N."/>
            <person name="Shinohara N."/>
            <person name="Shippen D.E."/>
            <person name="Soerensen I."/>
            <person name="Sotooka R."/>
            <person name="Sugimoto N."/>
            <person name="Sugita M."/>
            <person name="Sumikawa N."/>
            <person name="Tanurdzic M."/>
            <person name="Theissen G."/>
            <person name="Ulvskov P."/>
            <person name="Wakazuki S."/>
            <person name="Weng J.K."/>
            <person name="Willats W.W."/>
            <person name="Wipf D."/>
            <person name="Wolf P.G."/>
            <person name="Yang L."/>
            <person name="Zimmer A.D."/>
            <person name="Zhu Q."/>
            <person name="Mitros T."/>
            <person name="Hellsten U."/>
            <person name="Loque D."/>
            <person name="Otillar R."/>
            <person name="Salamov A."/>
            <person name="Schmutz J."/>
            <person name="Shapiro H."/>
            <person name="Lindquist E."/>
            <person name="Lucas S."/>
            <person name="Rokhsar D."/>
            <person name="Grigoriev I.V."/>
        </authorList>
    </citation>
    <scope>NUCLEOTIDE SEQUENCE [LARGE SCALE GENOMIC DNA]</scope>
</reference>
<dbReference type="KEGG" id="smo:SELMODRAFT_448016"/>
<keyword evidence="1" id="KW-0812">Transmembrane</keyword>
<accession>D8T473</accession>
<dbReference type="AlphaFoldDB" id="D8T473"/>
<evidence type="ECO:0000256" key="1">
    <source>
        <dbReference type="SAM" id="Phobius"/>
    </source>
</evidence>
<dbReference type="PANTHER" id="PTHR33129:SF1">
    <property type="entry name" value="ATP-BINDING PROTEIN"/>
    <property type="match status" value="1"/>
</dbReference>
<dbReference type="InParanoid" id="D8T473"/>
<dbReference type="Gramene" id="EFJ08478">
    <property type="protein sequence ID" value="EFJ08478"/>
    <property type="gene ID" value="SELMODRAFT_448016"/>
</dbReference>
<feature type="transmembrane region" description="Helical" evidence="1">
    <location>
        <begin position="149"/>
        <end position="176"/>
    </location>
</feature>
<dbReference type="PANTHER" id="PTHR33129">
    <property type="entry name" value="PROTEIN KINASE DOMAIN-CONTAINING PROTEIN-RELATED"/>
    <property type="match status" value="1"/>
</dbReference>